<dbReference type="InterPro" id="IPR002654">
    <property type="entry name" value="Glyco_trans_25"/>
</dbReference>
<sequence length="265" mass="29419">MKTYYINREVDDARRQGLIDAAASFETLELERIEAVDGHRGGFSPATALPDLFPNLPERIRDPSARGYTAVFMSHAKCWRKLLESDRPYALIVEDDVRFTSDARSLDDAIASLDRPFDIIFVNSRANRIMTLAGYERGRDVFVPVDGMYANLLRHQPAECLEASWVSKDGVLPAPGGDGYVVSRAGARRLLDYVAGLKQLFHVDVFLFCAAAGATLRDAPHLPLLFRRAPDIGLSLDGYVWAKFASFPRQDITSSVRAGRPLSEA</sequence>
<reference evidence="2 3" key="1">
    <citation type="submission" date="2018-05" db="EMBL/GenBank/DDBJ databases">
        <title>Acuticoccus sediminis sp. nov., isolated from deep-sea sediment of Indian Ocean.</title>
        <authorList>
            <person name="Liu X."/>
            <person name="Lai Q."/>
            <person name="Du Y."/>
            <person name="Sun F."/>
            <person name="Zhang X."/>
            <person name="Wang S."/>
            <person name="Shao Z."/>
        </authorList>
    </citation>
    <scope>NUCLEOTIDE SEQUENCE [LARGE SCALE GENOMIC DNA]</scope>
    <source>
        <strain evidence="2 3">PTG4-2</strain>
    </source>
</reference>
<keyword evidence="3" id="KW-1185">Reference proteome</keyword>
<evidence type="ECO:0000259" key="1">
    <source>
        <dbReference type="Pfam" id="PF01755"/>
    </source>
</evidence>
<dbReference type="OrthoDB" id="259382at2"/>
<protein>
    <recommendedName>
        <fullName evidence="1">Glycosyl transferase family 25 domain-containing protein</fullName>
    </recommendedName>
</protein>
<dbReference type="EMBL" id="QHHQ01000008">
    <property type="protein sequence ID" value="RAH97822.1"/>
    <property type="molecule type" value="Genomic_DNA"/>
</dbReference>
<evidence type="ECO:0000313" key="3">
    <source>
        <dbReference type="Proteomes" id="UP000249590"/>
    </source>
</evidence>
<dbReference type="CDD" id="cd06532">
    <property type="entry name" value="Glyco_transf_25"/>
    <property type="match status" value="1"/>
</dbReference>
<organism evidence="2 3">
    <name type="scientific">Acuticoccus sediminis</name>
    <dbReference type="NCBI Taxonomy" id="2184697"/>
    <lineage>
        <taxon>Bacteria</taxon>
        <taxon>Pseudomonadati</taxon>
        <taxon>Pseudomonadota</taxon>
        <taxon>Alphaproteobacteria</taxon>
        <taxon>Hyphomicrobiales</taxon>
        <taxon>Amorphaceae</taxon>
        <taxon>Acuticoccus</taxon>
    </lineage>
</organism>
<gene>
    <name evidence="2" type="ORF">DLJ53_28730</name>
</gene>
<dbReference type="RefSeq" id="WP_111351667.1">
    <property type="nucleotide sequence ID" value="NZ_QHHQ01000008.1"/>
</dbReference>
<proteinExistence type="predicted"/>
<comment type="caution">
    <text evidence="2">The sequence shown here is derived from an EMBL/GenBank/DDBJ whole genome shotgun (WGS) entry which is preliminary data.</text>
</comment>
<dbReference type="Pfam" id="PF01755">
    <property type="entry name" value="Glyco_transf_25"/>
    <property type="match status" value="1"/>
</dbReference>
<name>A0A8B2NJK5_9HYPH</name>
<feature type="domain" description="Glycosyl transferase family 25" evidence="1">
    <location>
        <begin position="2"/>
        <end position="206"/>
    </location>
</feature>
<evidence type="ECO:0000313" key="2">
    <source>
        <dbReference type="EMBL" id="RAH97822.1"/>
    </source>
</evidence>
<dbReference type="Proteomes" id="UP000249590">
    <property type="component" value="Unassembled WGS sequence"/>
</dbReference>
<dbReference type="AlphaFoldDB" id="A0A8B2NJK5"/>
<accession>A0A8B2NJK5</accession>